<dbReference type="EMBL" id="PJAF01000006">
    <property type="protein sequence ID" value="PKF69143.1"/>
    <property type="molecule type" value="Genomic_DNA"/>
</dbReference>
<comment type="caution">
    <text evidence="1">The sequence shown here is derived from an EMBL/GenBank/DDBJ whole genome shotgun (WGS) entry which is preliminary data.</text>
</comment>
<dbReference type="OrthoDB" id="4426435at2"/>
<dbReference type="STRING" id="1121365.GCA_000375365_02202"/>
<gene>
    <name evidence="1" type="ORF">CXB45_03085</name>
</gene>
<organism evidence="1 2">
    <name type="scientific">Corynebacterium mastitidis</name>
    <dbReference type="NCBI Taxonomy" id="161890"/>
    <lineage>
        <taxon>Bacteria</taxon>
        <taxon>Bacillati</taxon>
        <taxon>Actinomycetota</taxon>
        <taxon>Actinomycetes</taxon>
        <taxon>Mycobacteriales</taxon>
        <taxon>Corynebacteriaceae</taxon>
        <taxon>Corynebacterium</taxon>
    </lineage>
</organism>
<evidence type="ECO:0000313" key="1">
    <source>
        <dbReference type="EMBL" id="PKF69143.1"/>
    </source>
</evidence>
<reference evidence="1 2" key="1">
    <citation type="submission" date="2017-12" db="EMBL/GenBank/DDBJ databases">
        <title>Corynebacterium mastitidis 16-1433 Genome.</title>
        <authorList>
            <person name="Gulvik C.A."/>
        </authorList>
    </citation>
    <scope>NUCLEOTIDE SEQUENCE [LARGE SCALE GENOMIC DNA]</scope>
    <source>
        <strain evidence="1 2">16-1433</strain>
    </source>
</reference>
<name>A0A2N0X8W6_9CORY</name>
<accession>A0A2N0X8W6</accession>
<sequence>MSNPTFSLGELTRKAGKPVEKFRLVKETEGKIEHAGAEDFPFGVITEAAAPQTGPEDNVLAHGLPEIVRVGTTQRVVNIATDDVITAGAVVYAAADGKVSDQGSIKVGIADRAVKNGLVRVHLFHPSIFAPTAGSPAPTPAEN</sequence>
<dbReference type="AlphaFoldDB" id="A0A2N0X8W6"/>
<evidence type="ECO:0008006" key="3">
    <source>
        <dbReference type="Google" id="ProtNLM"/>
    </source>
</evidence>
<protein>
    <recommendedName>
        <fullName evidence="3">DUF2190 domain-containing protein</fullName>
    </recommendedName>
</protein>
<dbReference type="RefSeq" id="WP_101173145.1">
    <property type="nucleotide sequence ID" value="NZ_JAKRKB010000012.1"/>
</dbReference>
<proteinExistence type="predicted"/>
<dbReference type="Proteomes" id="UP000233249">
    <property type="component" value="Unassembled WGS sequence"/>
</dbReference>
<evidence type="ECO:0000313" key="2">
    <source>
        <dbReference type="Proteomes" id="UP000233249"/>
    </source>
</evidence>